<dbReference type="OrthoDB" id="9810372at2"/>
<dbReference type="SUPFAM" id="SSF53067">
    <property type="entry name" value="Actin-like ATPase domain"/>
    <property type="match status" value="1"/>
</dbReference>
<dbReference type="InterPro" id="IPR000600">
    <property type="entry name" value="ROK"/>
</dbReference>
<gene>
    <name evidence="2" type="ORF">BXY57_0968</name>
</gene>
<reference evidence="2 3" key="1">
    <citation type="submission" date="2017-11" db="EMBL/GenBank/DDBJ databases">
        <title>Genomic Encyclopedia of Archaeal and Bacterial Type Strains, Phase II (KMG-II): From Individual Species to Whole Genera.</title>
        <authorList>
            <person name="Goeker M."/>
        </authorList>
    </citation>
    <scope>NUCLEOTIDE SEQUENCE [LARGE SCALE GENOMIC DNA]</scope>
    <source>
        <strain evidence="2 3">DSM 27268</strain>
    </source>
</reference>
<dbReference type="Pfam" id="PF13412">
    <property type="entry name" value="HTH_24"/>
    <property type="match status" value="1"/>
</dbReference>
<protein>
    <submittedName>
        <fullName evidence="2">Glucokinase-like ROK family protein</fullName>
    </submittedName>
</protein>
<comment type="caution">
    <text evidence="2">The sequence shown here is derived from an EMBL/GenBank/DDBJ whole genome shotgun (WGS) entry which is preliminary data.</text>
</comment>
<dbReference type="Proteomes" id="UP000230000">
    <property type="component" value="Unassembled WGS sequence"/>
</dbReference>
<accession>A0A2M9CTZ5</accession>
<dbReference type="EMBL" id="PGFG01000001">
    <property type="protein sequence ID" value="PJJ75392.1"/>
    <property type="molecule type" value="Genomic_DNA"/>
</dbReference>
<comment type="similarity">
    <text evidence="1">Belongs to the ROK (NagC/XylR) family.</text>
</comment>
<dbReference type="GO" id="GO:0016301">
    <property type="term" value="F:kinase activity"/>
    <property type="evidence" value="ECO:0007669"/>
    <property type="project" value="UniProtKB-KW"/>
</dbReference>
<evidence type="ECO:0000256" key="1">
    <source>
        <dbReference type="ARBA" id="ARBA00006479"/>
    </source>
</evidence>
<proteinExistence type="inferred from homology"/>
<name>A0A2M9CTZ5_9BACT</name>
<keyword evidence="2" id="KW-0418">Kinase</keyword>
<dbReference type="InterPro" id="IPR036390">
    <property type="entry name" value="WH_DNA-bd_sf"/>
</dbReference>
<evidence type="ECO:0000313" key="2">
    <source>
        <dbReference type="EMBL" id="PJJ75392.1"/>
    </source>
</evidence>
<sequence>METAFPKETHRVRSGIEKQVIQYLYTDRELSCAALSERIEKSVPMVMHALNQLMKRGWVRSAGYAPSTGGRKPLLYSLVPEAQYIVAVAMDQLFTRIQVLDWLHQPITQLETIALPLHDNEQATDTLIMAIQKHLQSSAVDESKILGIGIGMPGFVHIQQGVNYTFLPAPHGQSLREYLEKELHLPVMIDNDSSLIALAELRFGMAKNRKHVMVINVGWGTGLGMIVNGTLFRGHTGYAGEFSHIPISENKILCECGKRGCLETETSLLLLAEKAKEEISQGKVSQLSTLFRANMHAVDAVLEAANNGDEYAIELLSDVGYKLGKGIAILIHIMNPELVVLSGRGAKAGKILLAPIQHALNKYCIPRLLENTEIAVSKLGFEASLIGAANLVVENLFEWI</sequence>
<dbReference type="InterPro" id="IPR036388">
    <property type="entry name" value="WH-like_DNA-bd_sf"/>
</dbReference>
<keyword evidence="3" id="KW-1185">Reference proteome</keyword>
<dbReference type="AlphaFoldDB" id="A0A2M9CTZ5"/>
<dbReference type="Pfam" id="PF00480">
    <property type="entry name" value="ROK"/>
    <property type="match status" value="1"/>
</dbReference>
<dbReference type="SUPFAM" id="SSF46785">
    <property type="entry name" value="Winged helix' DNA-binding domain"/>
    <property type="match status" value="1"/>
</dbReference>
<dbReference type="InterPro" id="IPR043129">
    <property type="entry name" value="ATPase_NBD"/>
</dbReference>
<dbReference type="PANTHER" id="PTHR18964:SF149">
    <property type="entry name" value="BIFUNCTIONAL UDP-N-ACETYLGLUCOSAMINE 2-EPIMERASE_N-ACETYLMANNOSAMINE KINASE"/>
    <property type="match status" value="1"/>
</dbReference>
<dbReference type="PANTHER" id="PTHR18964">
    <property type="entry name" value="ROK (REPRESSOR, ORF, KINASE) FAMILY"/>
    <property type="match status" value="1"/>
</dbReference>
<dbReference type="Gene3D" id="3.30.420.40">
    <property type="match status" value="2"/>
</dbReference>
<evidence type="ECO:0000313" key="3">
    <source>
        <dbReference type="Proteomes" id="UP000230000"/>
    </source>
</evidence>
<organism evidence="2 3">
    <name type="scientific">Thermoflavifilum aggregans</name>
    <dbReference type="NCBI Taxonomy" id="454188"/>
    <lineage>
        <taxon>Bacteria</taxon>
        <taxon>Pseudomonadati</taxon>
        <taxon>Bacteroidota</taxon>
        <taxon>Chitinophagia</taxon>
        <taxon>Chitinophagales</taxon>
        <taxon>Chitinophagaceae</taxon>
        <taxon>Thermoflavifilum</taxon>
    </lineage>
</organism>
<dbReference type="Gene3D" id="1.10.10.10">
    <property type="entry name" value="Winged helix-like DNA-binding domain superfamily/Winged helix DNA-binding domain"/>
    <property type="match status" value="1"/>
</dbReference>
<keyword evidence="2" id="KW-0808">Transferase</keyword>